<comment type="catalytic activity">
    <reaction evidence="7">
        <text>Preferential cleavage: (Ac)2-L-Lys-D-Ala-|-D-Ala. Also transpeptidation of peptidyl-alanyl moieties that are N-acyl substituents of D-alanine.</text>
        <dbReference type="EC" id="3.4.16.4"/>
    </reaction>
</comment>
<dbReference type="Pfam" id="PF00912">
    <property type="entry name" value="Transgly"/>
    <property type="match status" value="1"/>
</dbReference>
<dbReference type="PANTHER" id="PTHR32282">
    <property type="entry name" value="BINDING PROTEIN TRANSPEPTIDASE, PUTATIVE-RELATED"/>
    <property type="match status" value="1"/>
</dbReference>
<evidence type="ECO:0000256" key="4">
    <source>
        <dbReference type="ARBA" id="ARBA00022679"/>
    </source>
</evidence>
<reference evidence="11 12" key="1">
    <citation type="journal article" date="2015" name="Genome Announc.">
        <title>Draft Genome Sequence of Filamentous Marine Cyanobacterium Lyngbya confervoides Strain BDU141951.</title>
        <authorList>
            <person name="Chandrababunaidu M.M."/>
            <person name="Sen D."/>
            <person name="Tripathy S."/>
        </authorList>
    </citation>
    <scope>NUCLEOTIDE SEQUENCE [LARGE SCALE GENOMIC DNA]</scope>
    <source>
        <strain evidence="11 12">BDU141951</strain>
    </source>
</reference>
<evidence type="ECO:0000256" key="3">
    <source>
        <dbReference type="ARBA" id="ARBA00022676"/>
    </source>
</evidence>
<dbReference type="InterPro" id="IPR050396">
    <property type="entry name" value="Glycosyltr_51/Transpeptidase"/>
</dbReference>
<feature type="transmembrane region" description="Helical" evidence="9">
    <location>
        <begin position="178"/>
        <end position="197"/>
    </location>
</feature>
<evidence type="ECO:0000256" key="2">
    <source>
        <dbReference type="ARBA" id="ARBA00022670"/>
    </source>
</evidence>
<dbReference type="CDD" id="cd00060">
    <property type="entry name" value="FHA"/>
    <property type="match status" value="1"/>
</dbReference>
<dbReference type="GO" id="GO:0006508">
    <property type="term" value="P:proteolysis"/>
    <property type="evidence" value="ECO:0007669"/>
    <property type="project" value="UniProtKB-KW"/>
</dbReference>
<evidence type="ECO:0000259" key="10">
    <source>
        <dbReference type="PROSITE" id="PS50006"/>
    </source>
</evidence>
<keyword evidence="1" id="KW-0121">Carboxypeptidase</keyword>
<proteinExistence type="predicted"/>
<evidence type="ECO:0000256" key="5">
    <source>
        <dbReference type="ARBA" id="ARBA00022801"/>
    </source>
</evidence>
<evidence type="ECO:0000256" key="1">
    <source>
        <dbReference type="ARBA" id="ARBA00022645"/>
    </source>
</evidence>
<dbReference type="InterPro" id="IPR001460">
    <property type="entry name" value="PCN-bd_Tpept"/>
</dbReference>
<dbReference type="InterPro" id="IPR008984">
    <property type="entry name" value="SMAD_FHA_dom_sf"/>
</dbReference>
<dbReference type="Gene3D" id="3.40.710.10">
    <property type="entry name" value="DD-peptidase/beta-lactamase superfamily"/>
    <property type="match status" value="1"/>
</dbReference>
<dbReference type="Gene3D" id="1.10.3810.10">
    <property type="entry name" value="Biosynthetic peptidoglycan transglycosylase-like"/>
    <property type="match status" value="1"/>
</dbReference>
<dbReference type="Pfam" id="PF00498">
    <property type="entry name" value="FHA"/>
    <property type="match status" value="1"/>
</dbReference>
<keyword evidence="9" id="KW-1133">Transmembrane helix</keyword>
<dbReference type="InterPro" id="IPR000253">
    <property type="entry name" value="FHA_dom"/>
</dbReference>
<dbReference type="SUPFAM" id="SSF53955">
    <property type="entry name" value="Lysozyme-like"/>
    <property type="match status" value="1"/>
</dbReference>
<evidence type="ECO:0000256" key="7">
    <source>
        <dbReference type="ARBA" id="ARBA00034000"/>
    </source>
</evidence>
<evidence type="ECO:0000256" key="8">
    <source>
        <dbReference type="ARBA" id="ARBA00049902"/>
    </source>
</evidence>
<organism evidence="11 12">
    <name type="scientific">Lyngbya confervoides BDU141951</name>
    <dbReference type="NCBI Taxonomy" id="1574623"/>
    <lineage>
        <taxon>Bacteria</taxon>
        <taxon>Bacillati</taxon>
        <taxon>Cyanobacteriota</taxon>
        <taxon>Cyanophyceae</taxon>
        <taxon>Oscillatoriophycideae</taxon>
        <taxon>Oscillatoriales</taxon>
        <taxon>Microcoleaceae</taxon>
        <taxon>Lyngbya</taxon>
    </lineage>
</organism>
<protein>
    <submittedName>
        <fullName evidence="11">Transglycosylase domain-containing protein</fullName>
    </submittedName>
</protein>
<evidence type="ECO:0000256" key="9">
    <source>
        <dbReference type="SAM" id="Phobius"/>
    </source>
</evidence>
<dbReference type="GO" id="GO:0008955">
    <property type="term" value="F:peptidoglycan glycosyltransferase activity"/>
    <property type="evidence" value="ECO:0007669"/>
    <property type="project" value="UniProtKB-EC"/>
</dbReference>
<dbReference type="InterPro" id="IPR001264">
    <property type="entry name" value="Glyco_trans_51"/>
</dbReference>
<dbReference type="SUPFAM" id="SSF56601">
    <property type="entry name" value="beta-lactamase/transpeptidase-like"/>
    <property type="match status" value="1"/>
</dbReference>
<dbReference type="InterPro" id="IPR036950">
    <property type="entry name" value="PBP_transglycosylase"/>
</dbReference>
<dbReference type="SUPFAM" id="SSF49879">
    <property type="entry name" value="SMAD/FHA domain"/>
    <property type="match status" value="1"/>
</dbReference>
<keyword evidence="9" id="KW-0472">Membrane</keyword>
<feature type="domain" description="FHA" evidence="10">
    <location>
        <begin position="86"/>
        <end position="137"/>
    </location>
</feature>
<dbReference type="Pfam" id="PF00905">
    <property type="entry name" value="Transpeptidase"/>
    <property type="match status" value="1"/>
</dbReference>
<evidence type="ECO:0000313" key="11">
    <source>
        <dbReference type="EMBL" id="MCM1982398.1"/>
    </source>
</evidence>
<dbReference type="InterPro" id="IPR012338">
    <property type="entry name" value="Beta-lactam/transpept-like"/>
</dbReference>
<keyword evidence="6" id="KW-0511">Multifunctional enzyme</keyword>
<evidence type="ECO:0000256" key="6">
    <source>
        <dbReference type="ARBA" id="ARBA00023268"/>
    </source>
</evidence>
<dbReference type="PANTHER" id="PTHR32282:SF31">
    <property type="entry name" value="PEPTIDOGLYCAN GLYCOSYLTRANSFERASE"/>
    <property type="match status" value="1"/>
</dbReference>
<dbReference type="GO" id="GO:0009002">
    <property type="term" value="F:serine-type D-Ala-D-Ala carboxypeptidase activity"/>
    <property type="evidence" value="ECO:0007669"/>
    <property type="project" value="UniProtKB-EC"/>
</dbReference>
<accession>A0ABD4T194</accession>
<gene>
    <name evidence="11" type="ORF">QQ91_0006090</name>
</gene>
<dbReference type="Gene3D" id="2.60.200.20">
    <property type="match status" value="1"/>
</dbReference>
<keyword evidence="4" id="KW-0808">Transferase</keyword>
<dbReference type="RefSeq" id="WP_166281115.1">
    <property type="nucleotide sequence ID" value="NZ_JTHE03000039.1"/>
</dbReference>
<keyword evidence="3" id="KW-0328">Glycosyltransferase</keyword>
<keyword evidence="5" id="KW-0378">Hydrolase</keyword>
<keyword evidence="12" id="KW-1185">Reference proteome</keyword>
<keyword evidence="2" id="KW-0645">Protease</keyword>
<dbReference type="InterPro" id="IPR023346">
    <property type="entry name" value="Lysozyme-like_dom_sf"/>
</dbReference>
<comment type="catalytic activity">
    <reaction evidence="8">
        <text>[GlcNAc-(1-&gt;4)-Mur2Ac(oyl-L-Ala-gamma-D-Glu-L-Lys-D-Ala-D-Ala)](n)-di-trans,octa-cis-undecaprenyl diphosphate + beta-D-GlcNAc-(1-&gt;4)-Mur2Ac(oyl-L-Ala-gamma-D-Glu-L-Lys-D-Ala-D-Ala)-di-trans,octa-cis-undecaprenyl diphosphate = [GlcNAc-(1-&gt;4)-Mur2Ac(oyl-L-Ala-gamma-D-Glu-L-Lys-D-Ala-D-Ala)](n+1)-di-trans,octa-cis-undecaprenyl diphosphate + di-trans,octa-cis-undecaprenyl diphosphate + H(+)</text>
        <dbReference type="Rhea" id="RHEA:23708"/>
        <dbReference type="Rhea" id="RHEA-COMP:9602"/>
        <dbReference type="Rhea" id="RHEA-COMP:9603"/>
        <dbReference type="ChEBI" id="CHEBI:15378"/>
        <dbReference type="ChEBI" id="CHEBI:58405"/>
        <dbReference type="ChEBI" id="CHEBI:60033"/>
        <dbReference type="ChEBI" id="CHEBI:78435"/>
        <dbReference type="EC" id="2.4.99.28"/>
    </reaction>
</comment>
<dbReference type="AlphaFoldDB" id="A0ABD4T194"/>
<name>A0ABD4T194_9CYAN</name>
<sequence length="782" mass="87112">MSRLIRTVQRWLATRLKKLVRWVETWPTHSLSRFYRTTIPNIRQSMTRLWSVVPKLKPFASVPKLIVENPQSDKKRSTYPLLRQSYFFGRDPNQSQIQIKHTSVSGQHFSLHRTESGNYKILDENSRYGLYYRGQQVKEHFLKPGDKLSLADPRLADVVTLTYEYPAPLPHRLEKGSAYAAIAIALGLGLLFLTPILPNVSRLPELNLKPTVVLARGGEELFNPLTFSPEFKHRNSQRLKDFPQAVRDALLASEDSRFYWHPGVDPLGITRAIALRGSGQVQGASTLTQQVARSLFPYVGGSEFTLTRKIREALVALKLEIFHSKDFVLLAYLNNIYLGDRIYGFLDAAPIYFGKPLGQTNLQEAATLVTLLPQPNRFAYGMCDRDSSVHQELKNARDRVIERMADQGRIKAQEAVNATRTPIQPSPDFCRNLDAVQKAPYLTDYTLYREFPKLLAMKADEGNFVISSTLDYPLQREATASLERALAQHGIPERFDQGAILTLDAQTGGILAMVGGRNYSPGSFNRAIDAQRQPGSTFKLFTYLAALEKGIEPSDRFSCAALVWQGQSYDPCQRAGAQGSISVAQGFALSENPIALRLAQKVTIPTVLETAKRLGVSSALEQTPGVILGQSEVTLLEMTRAYTAIANGGKLVRAHTIAQIQDSNRCTDNQQVESCTVIYKSDLEPQAQQQKIQLEDTQALTQMLQQVVDEGTGTNATLAGVSVAGKTGTTDDRRDLWFIGFLPQQQWVTGVWLGNDSGEATNSESSRAAQVWADYMAKAIRQ</sequence>
<dbReference type="PROSITE" id="PS50006">
    <property type="entry name" value="FHA_DOMAIN"/>
    <property type="match status" value="1"/>
</dbReference>
<evidence type="ECO:0000313" key="12">
    <source>
        <dbReference type="Proteomes" id="UP000031561"/>
    </source>
</evidence>
<dbReference type="SMART" id="SM00240">
    <property type="entry name" value="FHA"/>
    <property type="match status" value="1"/>
</dbReference>
<comment type="caution">
    <text evidence="11">The sequence shown here is derived from an EMBL/GenBank/DDBJ whole genome shotgun (WGS) entry which is preliminary data.</text>
</comment>
<dbReference type="EMBL" id="JTHE03000039">
    <property type="protein sequence ID" value="MCM1982398.1"/>
    <property type="molecule type" value="Genomic_DNA"/>
</dbReference>
<dbReference type="Proteomes" id="UP000031561">
    <property type="component" value="Unassembled WGS sequence"/>
</dbReference>
<keyword evidence="9" id="KW-0812">Transmembrane</keyword>